<dbReference type="InterPro" id="IPR027417">
    <property type="entry name" value="P-loop_NTPase"/>
</dbReference>
<dbReference type="EMBL" id="AP008210">
    <property type="protein sequence ID" value="BAF16285.2"/>
    <property type="molecule type" value="Genomic_DNA"/>
</dbReference>
<dbReference type="Gene3D" id="3.40.50.10810">
    <property type="entry name" value="Tandem AAA-ATPase domain"/>
    <property type="match status" value="1"/>
</dbReference>
<dbReference type="InterPro" id="IPR050496">
    <property type="entry name" value="SNF2_RAD54_helicase_repair"/>
</dbReference>
<reference evidence="2 3" key="1">
    <citation type="journal article" date="2005" name="Nature">
        <title>The map-based sequence of the rice genome.</title>
        <authorList>
            <consortium name="International rice genome sequencing project (IRGSP)"/>
            <person name="Matsumoto T."/>
            <person name="Wu J."/>
            <person name="Kanamori H."/>
            <person name="Katayose Y."/>
            <person name="Fujisawa M."/>
            <person name="Namiki N."/>
            <person name="Mizuno H."/>
            <person name="Yamamoto K."/>
            <person name="Antonio B.A."/>
            <person name="Baba T."/>
            <person name="Sakata K."/>
            <person name="Nagamura Y."/>
            <person name="Aoki H."/>
            <person name="Arikawa K."/>
            <person name="Arita K."/>
            <person name="Bito T."/>
            <person name="Chiden Y."/>
            <person name="Fujitsuka N."/>
            <person name="Fukunaka R."/>
            <person name="Hamada M."/>
            <person name="Harada C."/>
            <person name="Hayashi A."/>
            <person name="Hijishita S."/>
            <person name="Honda M."/>
            <person name="Hosokawa S."/>
            <person name="Ichikawa Y."/>
            <person name="Idonuma A."/>
            <person name="Iijima M."/>
            <person name="Ikeda M."/>
            <person name="Ikeno M."/>
            <person name="Ito K."/>
            <person name="Ito S."/>
            <person name="Ito T."/>
            <person name="Ito Y."/>
            <person name="Ito Y."/>
            <person name="Iwabuchi A."/>
            <person name="Kamiya K."/>
            <person name="Karasawa W."/>
            <person name="Kurita K."/>
            <person name="Katagiri S."/>
            <person name="Kikuta A."/>
            <person name="Kobayashi H."/>
            <person name="Kobayashi N."/>
            <person name="Machita K."/>
            <person name="Maehara T."/>
            <person name="Masukawa M."/>
            <person name="Mizubayashi T."/>
            <person name="Mukai Y."/>
            <person name="Nagasaki H."/>
            <person name="Nagata Y."/>
            <person name="Naito S."/>
            <person name="Nakashima M."/>
            <person name="Nakama Y."/>
            <person name="Nakamichi Y."/>
            <person name="Nakamura M."/>
            <person name="Meguro A."/>
            <person name="Negishi M."/>
            <person name="Ohta I."/>
            <person name="Ohta T."/>
            <person name="Okamoto M."/>
            <person name="Ono N."/>
            <person name="Saji S."/>
            <person name="Sakaguchi M."/>
            <person name="Sakai K."/>
            <person name="Shibata M."/>
            <person name="Shimokawa T."/>
            <person name="Song J."/>
            <person name="Takazaki Y."/>
            <person name="Terasawa K."/>
            <person name="Tsugane M."/>
            <person name="Tsuji K."/>
            <person name="Ueda S."/>
            <person name="Waki K."/>
            <person name="Yamagata H."/>
            <person name="Yamamoto M."/>
            <person name="Yamamoto S."/>
            <person name="Yamane H."/>
            <person name="Yoshiki S."/>
            <person name="Yoshihara R."/>
            <person name="Yukawa K."/>
            <person name="Zhong H."/>
            <person name="Yano M."/>
            <person name="Yuan Q."/>
            <person name="Ouyang S."/>
            <person name="Liu J."/>
            <person name="Jones K.M."/>
            <person name="Gansberger K."/>
            <person name="Moffat K."/>
            <person name="Hill J."/>
            <person name="Bera J."/>
            <person name="Fadrosh D."/>
            <person name="Jin S."/>
            <person name="Johri S."/>
            <person name="Kim M."/>
            <person name="Overton L."/>
            <person name="Reardon M."/>
            <person name="Tsitrin T."/>
            <person name="Vuong H."/>
            <person name="Weaver B."/>
            <person name="Ciecko A."/>
            <person name="Tallon L."/>
            <person name="Jackson J."/>
            <person name="Pai G."/>
            <person name="Aken S.V."/>
            <person name="Utterback T."/>
            <person name="Reidmuller S."/>
            <person name="Feldblyum T."/>
            <person name="Hsiao J."/>
            <person name="Zismann V."/>
            <person name="Iobst S."/>
            <person name="de Vazeille A.R."/>
            <person name="Buell C.R."/>
            <person name="Ying K."/>
            <person name="Li Y."/>
            <person name="Lu T."/>
            <person name="Huang Y."/>
            <person name="Zhao Q."/>
            <person name="Feng Q."/>
            <person name="Zhang L."/>
            <person name="Zhu J."/>
            <person name="Weng Q."/>
            <person name="Mu J."/>
            <person name="Lu Y."/>
            <person name="Fan D."/>
            <person name="Liu Y."/>
            <person name="Guan J."/>
            <person name="Zhang Y."/>
            <person name="Yu S."/>
            <person name="Liu X."/>
            <person name="Zhang Y."/>
            <person name="Hong G."/>
            <person name="Han B."/>
            <person name="Choisne N."/>
            <person name="Demange N."/>
            <person name="Orjeda G."/>
            <person name="Samain S."/>
            <person name="Cattolico L."/>
            <person name="Pelletier E."/>
            <person name="Couloux A."/>
            <person name="Segurens B."/>
            <person name="Wincker P."/>
            <person name="D'Hont A."/>
            <person name="Scarpelli C."/>
            <person name="Weissenbach J."/>
            <person name="Salanoubat M."/>
            <person name="Quetier F."/>
            <person name="Yu Y."/>
            <person name="Kim H.R."/>
            <person name="Rambo T."/>
            <person name="Currie J."/>
            <person name="Collura K."/>
            <person name="Luo M."/>
            <person name="Yang T."/>
            <person name="Ammiraju J.S.S."/>
            <person name="Engler F."/>
            <person name="Soderlund C."/>
            <person name="Wing R.A."/>
            <person name="Palmer L.E."/>
            <person name="de la Bastide M."/>
            <person name="Spiegel L."/>
            <person name="Nascimento L."/>
            <person name="Zutavern T."/>
            <person name="O'Shaughnessy A."/>
            <person name="Dike S."/>
            <person name="Dedhia N."/>
            <person name="Preston R."/>
            <person name="Balija V."/>
            <person name="McCombie W.R."/>
            <person name="Chow T."/>
            <person name="Chen H."/>
            <person name="Chung M."/>
            <person name="Chen C."/>
            <person name="Shaw J."/>
            <person name="Wu H."/>
            <person name="Hsiao K."/>
            <person name="Chao Y."/>
            <person name="Chu M."/>
            <person name="Cheng C."/>
            <person name="Hour A."/>
            <person name="Lee P."/>
            <person name="Lin S."/>
            <person name="Lin Y."/>
            <person name="Liou J."/>
            <person name="Liu S."/>
            <person name="Hsing Y."/>
            <person name="Raghuvanshi S."/>
            <person name="Mohanty A."/>
            <person name="Bharti A.K."/>
            <person name="Gaur A."/>
            <person name="Gupta V."/>
            <person name="Kumar D."/>
            <person name="Ravi V."/>
            <person name="Vij S."/>
            <person name="Kapur A."/>
            <person name="Khurana P."/>
            <person name="Khurana P."/>
            <person name="Khurana J.P."/>
            <person name="Tyagi A.K."/>
            <person name="Gaikwad K."/>
            <person name="Singh A."/>
            <person name="Dalal V."/>
            <person name="Srivastava S."/>
            <person name="Dixit A."/>
            <person name="Pal A.K."/>
            <person name="Ghazi I.A."/>
            <person name="Yadav M."/>
            <person name="Pandit A."/>
            <person name="Bhargava A."/>
            <person name="Sureshbabu K."/>
            <person name="Batra K."/>
            <person name="Sharma T.R."/>
            <person name="Mohapatra T."/>
            <person name="Singh N.K."/>
            <person name="Messing J."/>
            <person name="Nelson A.B."/>
            <person name="Fuks G."/>
            <person name="Kavchok S."/>
            <person name="Keizer G."/>
            <person name="Linton E."/>
            <person name="Llaca V."/>
            <person name="Song R."/>
            <person name="Tanyolac B."/>
            <person name="Young S."/>
            <person name="Ho-Il K."/>
            <person name="Hahn J.H."/>
            <person name="Sangsakoo G."/>
            <person name="Vanavichit A."/>
            <person name="de Mattos Luiz.A.T."/>
            <person name="Zimmer P.D."/>
            <person name="Malone G."/>
            <person name="Dellagostin O."/>
            <person name="de Oliveira A.C."/>
            <person name="Bevan M."/>
            <person name="Bancroft I."/>
            <person name="Minx P."/>
            <person name="Cordum H."/>
            <person name="Wilson R."/>
            <person name="Cheng Z."/>
            <person name="Jin W."/>
            <person name="Jiang J."/>
            <person name="Leong S.A."/>
            <person name="Iwama H."/>
            <person name="Gojobori T."/>
            <person name="Itoh T."/>
            <person name="Niimura Y."/>
            <person name="Fujii Y."/>
            <person name="Habara T."/>
            <person name="Sakai H."/>
            <person name="Sato Y."/>
            <person name="Wilson G."/>
            <person name="Kumar K."/>
            <person name="McCouch S."/>
            <person name="Juretic N."/>
            <person name="Hoen D."/>
            <person name="Wright S."/>
            <person name="Bruskiewich R."/>
            <person name="Bureau T."/>
            <person name="Miyao A."/>
            <person name="Hirochika H."/>
            <person name="Nishikawa T."/>
            <person name="Kadowaki K."/>
            <person name="Sugiura M."/>
            <person name="Burr B."/>
            <person name="Sasaki T."/>
        </authorList>
    </citation>
    <scope>NUCLEOTIDE SEQUENCE [LARGE SCALE GENOMIC DNA]</scope>
    <source>
        <strain evidence="3">cv. Nipponbare</strain>
    </source>
</reference>
<evidence type="ECO:0000259" key="1">
    <source>
        <dbReference type="Pfam" id="PF00176"/>
    </source>
</evidence>
<dbReference type="PANTHER" id="PTHR45629">
    <property type="entry name" value="SNF2/RAD54 FAMILY MEMBER"/>
    <property type="match status" value="1"/>
</dbReference>
<dbReference type="Pfam" id="PF00176">
    <property type="entry name" value="SNF2-rel_dom"/>
    <property type="match status" value="1"/>
</dbReference>
<sequence length="127" mass="13999">MAPTSQPQPQQEVEVEVDEDEELVNMVVEAGVGAIKMKMKIPRRVLGSLYPHQRDGLAWLWALHCTATGGILADDMGLGKTIQVSALLAGLFHSNLIKRALIVAPKTDLTHWVNHLSLLGLQHHIRL</sequence>
<dbReference type="GO" id="GO:0005524">
    <property type="term" value="F:ATP binding"/>
    <property type="evidence" value="ECO:0007669"/>
    <property type="project" value="InterPro"/>
</dbReference>
<evidence type="ECO:0000313" key="2">
    <source>
        <dbReference type="EMBL" id="BAF16285.2"/>
    </source>
</evidence>
<reference evidence="3" key="2">
    <citation type="journal article" date="2008" name="Nucleic Acids Res.">
        <title>The rice annotation project database (RAP-DB): 2008 update.</title>
        <authorList>
            <consortium name="The rice annotation project (RAP)"/>
        </authorList>
    </citation>
    <scope>GENOME REANNOTATION</scope>
    <source>
        <strain evidence="3">cv. Nipponbare</strain>
    </source>
</reference>
<dbReference type="Proteomes" id="UP000000763">
    <property type="component" value="Chromosome 4"/>
</dbReference>
<proteinExistence type="predicted"/>
<organism evidence="2 3">
    <name type="scientific">Oryza sativa subsp. japonica</name>
    <name type="common">Rice</name>
    <dbReference type="NCBI Taxonomy" id="39947"/>
    <lineage>
        <taxon>Eukaryota</taxon>
        <taxon>Viridiplantae</taxon>
        <taxon>Streptophyta</taxon>
        <taxon>Embryophyta</taxon>
        <taxon>Tracheophyta</taxon>
        <taxon>Spermatophyta</taxon>
        <taxon>Magnoliopsida</taxon>
        <taxon>Liliopsida</taxon>
        <taxon>Poales</taxon>
        <taxon>Poaceae</taxon>
        <taxon>BOP clade</taxon>
        <taxon>Oryzoideae</taxon>
        <taxon>Oryzeae</taxon>
        <taxon>Oryzinae</taxon>
        <taxon>Oryza</taxon>
        <taxon>Oryza sativa</taxon>
    </lineage>
</organism>
<protein>
    <submittedName>
        <fullName evidence="2">Os04g0692700 protein</fullName>
    </submittedName>
</protein>
<gene>
    <name evidence="2" type="ordered locus">Os04g0692700</name>
</gene>
<name>Q0J8Q2_ORYSJ</name>
<dbReference type="InterPro" id="IPR000330">
    <property type="entry name" value="SNF2_N"/>
</dbReference>
<feature type="domain" description="SNF2 N-terminal" evidence="1">
    <location>
        <begin position="52"/>
        <end position="116"/>
    </location>
</feature>
<dbReference type="AlphaFoldDB" id="Q0J8Q2"/>
<accession>Q0J8Q2</accession>
<dbReference type="PANTHER" id="PTHR45629:SF11">
    <property type="entry name" value="OS01G0636700 PROTEIN"/>
    <property type="match status" value="1"/>
</dbReference>
<evidence type="ECO:0000313" key="3">
    <source>
        <dbReference type="Proteomes" id="UP000000763"/>
    </source>
</evidence>
<dbReference type="KEGG" id="dosa:Os04g0692700"/>
<dbReference type="InterPro" id="IPR038718">
    <property type="entry name" value="SNF2-like_sf"/>
</dbReference>
<dbReference type="SUPFAM" id="SSF52540">
    <property type="entry name" value="P-loop containing nucleoside triphosphate hydrolases"/>
    <property type="match status" value="1"/>
</dbReference>